<dbReference type="PANTHER" id="PTHR14969:SF13">
    <property type="entry name" value="AT30094P"/>
    <property type="match status" value="1"/>
</dbReference>
<evidence type="ECO:0000259" key="2">
    <source>
        <dbReference type="SMART" id="SM00014"/>
    </source>
</evidence>
<dbReference type="InterPro" id="IPR000326">
    <property type="entry name" value="PAP2/HPO"/>
</dbReference>
<keyword evidence="1" id="KW-1133">Transmembrane helix</keyword>
<name>A0A6M0CKS1_9FLAO</name>
<feature type="transmembrane region" description="Helical" evidence="1">
    <location>
        <begin position="107"/>
        <end position="128"/>
    </location>
</feature>
<keyword evidence="1" id="KW-0472">Membrane</keyword>
<evidence type="ECO:0000313" key="4">
    <source>
        <dbReference type="Proteomes" id="UP000474296"/>
    </source>
</evidence>
<evidence type="ECO:0000256" key="1">
    <source>
        <dbReference type="SAM" id="Phobius"/>
    </source>
</evidence>
<protein>
    <submittedName>
        <fullName evidence="3">Phosphatase PAP2 family protein</fullName>
    </submittedName>
</protein>
<evidence type="ECO:0000313" key="3">
    <source>
        <dbReference type="EMBL" id="NER16037.1"/>
    </source>
</evidence>
<dbReference type="EMBL" id="JAABOQ010000001">
    <property type="protein sequence ID" value="NER16037.1"/>
    <property type="molecule type" value="Genomic_DNA"/>
</dbReference>
<sequence length="189" mass="21705">MEELINYDQQLFLFLNSLGTETWDGFWMFITDKLSSIPLYLVLLFFSYKKLGLKPTLLLLVFVALMITASDQLSNAFKNGFARLRPCHDEAIFSQMRLVKSYCGGKFGYFSAHASNSFAVATFFALLLKGSNKWWPAFLLIWALSVAYSRIYIGVHYPLDVITGMSFGMLFGWGFYKLFTLTSKRLIRN</sequence>
<keyword evidence="1" id="KW-0812">Transmembrane</keyword>
<feature type="transmembrane region" description="Helical" evidence="1">
    <location>
        <begin position="135"/>
        <end position="155"/>
    </location>
</feature>
<dbReference type="AlphaFoldDB" id="A0A6M0CKS1"/>
<organism evidence="3 4">
    <name type="scientific">Spongiivirga citrea</name>
    <dbReference type="NCBI Taxonomy" id="1481457"/>
    <lineage>
        <taxon>Bacteria</taxon>
        <taxon>Pseudomonadati</taxon>
        <taxon>Bacteroidota</taxon>
        <taxon>Flavobacteriia</taxon>
        <taxon>Flavobacteriales</taxon>
        <taxon>Flavobacteriaceae</taxon>
        <taxon>Spongiivirga</taxon>
    </lineage>
</organism>
<accession>A0A6M0CKS1</accession>
<proteinExistence type="predicted"/>
<feature type="domain" description="Phosphatidic acid phosphatase type 2/haloperoxidase" evidence="2">
    <location>
        <begin position="59"/>
        <end position="176"/>
    </location>
</feature>
<dbReference type="Gene3D" id="1.20.144.10">
    <property type="entry name" value="Phosphatidic acid phosphatase type 2/haloperoxidase"/>
    <property type="match status" value="1"/>
</dbReference>
<dbReference type="Proteomes" id="UP000474296">
    <property type="component" value="Unassembled WGS sequence"/>
</dbReference>
<feature type="transmembrane region" description="Helical" evidence="1">
    <location>
        <begin position="161"/>
        <end position="179"/>
    </location>
</feature>
<feature type="transmembrane region" description="Helical" evidence="1">
    <location>
        <begin position="25"/>
        <end position="45"/>
    </location>
</feature>
<comment type="caution">
    <text evidence="3">The sequence shown here is derived from an EMBL/GenBank/DDBJ whole genome shotgun (WGS) entry which is preliminary data.</text>
</comment>
<gene>
    <name evidence="3" type="ORF">GWK10_02385</name>
</gene>
<keyword evidence="4" id="KW-1185">Reference proteome</keyword>
<feature type="transmembrane region" description="Helical" evidence="1">
    <location>
        <begin position="57"/>
        <end position="74"/>
    </location>
</feature>
<dbReference type="InterPro" id="IPR036938">
    <property type="entry name" value="PAP2/HPO_sf"/>
</dbReference>
<dbReference type="PANTHER" id="PTHR14969">
    <property type="entry name" value="SPHINGOSINE-1-PHOSPHATE PHOSPHOHYDROLASE"/>
    <property type="match status" value="1"/>
</dbReference>
<dbReference type="SMART" id="SM00014">
    <property type="entry name" value="acidPPc"/>
    <property type="match status" value="1"/>
</dbReference>
<reference evidence="3 4" key="1">
    <citation type="submission" date="2020-01" db="EMBL/GenBank/DDBJ databases">
        <title>Spongiivirga citrea KCTC 32990T.</title>
        <authorList>
            <person name="Wang G."/>
        </authorList>
    </citation>
    <scope>NUCLEOTIDE SEQUENCE [LARGE SCALE GENOMIC DNA]</scope>
    <source>
        <strain evidence="3 4">KCTC 32990</strain>
    </source>
</reference>
<dbReference type="RefSeq" id="WP_164029294.1">
    <property type="nucleotide sequence ID" value="NZ_JAABOQ010000001.1"/>
</dbReference>
<dbReference type="SUPFAM" id="SSF48317">
    <property type="entry name" value="Acid phosphatase/Vanadium-dependent haloperoxidase"/>
    <property type="match status" value="1"/>
</dbReference>
<dbReference type="Pfam" id="PF01569">
    <property type="entry name" value="PAP2"/>
    <property type="match status" value="1"/>
</dbReference>